<organism evidence="1">
    <name type="scientific">Shewanella algae</name>
    <dbReference type="NCBI Taxonomy" id="38313"/>
    <lineage>
        <taxon>Bacteria</taxon>
        <taxon>Pseudomonadati</taxon>
        <taxon>Pseudomonadota</taxon>
        <taxon>Gammaproteobacteria</taxon>
        <taxon>Alteromonadales</taxon>
        <taxon>Shewanellaceae</taxon>
        <taxon>Shewanella</taxon>
    </lineage>
</organism>
<dbReference type="AlphaFoldDB" id="A0A7T8INW2"/>
<accession>A0A7T8INW2</accession>
<dbReference type="EMBL" id="CP032664">
    <property type="protein sequence ID" value="QQO82613.1"/>
    <property type="molecule type" value="Genomic_DNA"/>
</dbReference>
<name>A0A7T8INW2_9GAMM</name>
<evidence type="ECO:0000313" key="1">
    <source>
        <dbReference type="EMBL" id="QQO82613.1"/>
    </source>
</evidence>
<proteinExistence type="predicted"/>
<protein>
    <submittedName>
        <fullName evidence="1">Uncharacterized protein</fullName>
    </submittedName>
</protein>
<reference evidence="1" key="1">
    <citation type="submission" date="2018-09" db="EMBL/GenBank/DDBJ databases">
        <title>Genome sequencing and analysis.</title>
        <authorList>
            <person name="Huang Y.-T."/>
        </authorList>
    </citation>
    <scope>NUCLEOTIDE SEQUENCE</scope>
    <source>
        <strain evidence="1">HIDE</strain>
    </source>
</reference>
<dbReference type="KEGG" id="salg:BS332_11945"/>
<gene>
    <name evidence="1" type="ORF">D7032_04710</name>
</gene>
<sequence>MISRANSVIGLLKLLHWIGVLMLLGGIGLYMLTDMALEVSGMLTIASLIGLGLVFMSPYPVVIFIQWAKAQDQKPQ</sequence>